<keyword evidence="2" id="KW-1185">Reference proteome</keyword>
<evidence type="ECO:0000313" key="1">
    <source>
        <dbReference type="EMBL" id="RZU46676.1"/>
    </source>
</evidence>
<name>A0A4V2G5Z2_9ACTN</name>
<dbReference type="EMBL" id="SHKY01000002">
    <property type="protein sequence ID" value="RZU46676.1"/>
    <property type="molecule type" value="Genomic_DNA"/>
</dbReference>
<dbReference type="Proteomes" id="UP000292564">
    <property type="component" value="Unassembled WGS sequence"/>
</dbReference>
<accession>A0A4V2G5Z2</accession>
<protein>
    <submittedName>
        <fullName evidence="1">Uncharacterized protein</fullName>
    </submittedName>
</protein>
<gene>
    <name evidence="1" type="ORF">EV385_6753</name>
</gene>
<comment type="caution">
    <text evidence="1">The sequence shown here is derived from an EMBL/GenBank/DDBJ whole genome shotgun (WGS) entry which is preliminary data.</text>
</comment>
<sequence length="84" mass="9294">MDDDLHQVAAGLAHITQTETELRLLLDELLASRRALDRPLLERLDTFLHGPARQALAVFDELAAVDLAVLLAAMPQTRRRLAVA</sequence>
<dbReference type="RefSeq" id="WP_130513861.1">
    <property type="nucleotide sequence ID" value="NZ_SHKY01000002.1"/>
</dbReference>
<reference evidence="1 2" key="1">
    <citation type="submission" date="2019-02" db="EMBL/GenBank/DDBJ databases">
        <title>Sequencing the genomes of 1000 actinobacteria strains.</title>
        <authorList>
            <person name="Klenk H.-P."/>
        </authorList>
    </citation>
    <scope>NUCLEOTIDE SEQUENCE [LARGE SCALE GENOMIC DNA]</scope>
    <source>
        <strain evidence="1 2">DSM 45162</strain>
    </source>
</reference>
<organism evidence="1 2">
    <name type="scientific">Krasilnikovia cinnamomea</name>
    <dbReference type="NCBI Taxonomy" id="349313"/>
    <lineage>
        <taxon>Bacteria</taxon>
        <taxon>Bacillati</taxon>
        <taxon>Actinomycetota</taxon>
        <taxon>Actinomycetes</taxon>
        <taxon>Micromonosporales</taxon>
        <taxon>Micromonosporaceae</taxon>
        <taxon>Krasilnikovia</taxon>
    </lineage>
</organism>
<evidence type="ECO:0000313" key="2">
    <source>
        <dbReference type="Proteomes" id="UP000292564"/>
    </source>
</evidence>
<proteinExistence type="predicted"/>
<dbReference type="AlphaFoldDB" id="A0A4V2G5Z2"/>